<feature type="transmembrane region" description="Helical" evidence="1">
    <location>
        <begin position="6"/>
        <end position="26"/>
    </location>
</feature>
<protein>
    <recommendedName>
        <fullName evidence="4">Transmembrane protein</fullName>
    </recommendedName>
</protein>
<evidence type="ECO:0000256" key="1">
    <source>
        <dbReference type="SAM" id="Phobius"/>
    </source>
</evidence>
<evidence type="ECO:0008006" key="4">
    <source>
        <dbReference type="Google" id="ProtNLM"/>
    </source>
</evidence>
<dbReference type="AlphaFoldDB" id="A0A1C3KZJ9"/>
<reference evidence="2 3" key="1">
    <citation type="submission" date="2016-06" db="EMBL/GenBank/DDBJ databases">
        <authorList>
            <consortium name="Pathogen Informatics"/>
        </authorList>
    </citation>
    <scope>NUCLEOTIDE SEQUENCE [LARGE SCALE GENOMIC DNA]</scope>
    <source>
        <strain evidence="2">PmlGA01</strain>
    </source>
</reference>
<dbReference type="EMBL" id="LT594499">
    <property type="protein sequence ID" value="SBT79701.1"/>
    <property type="molecule type" value="Genomic_DNA"/>
</dbReference>
<feature type="transmembrane region" description="Helical" evidence="1">
    <location>
        <begin position="178"/>
        <end position="198"/>
    </location>
</feature>
<keyword evidence="1" id="KW-0472">Membrane</keyword>
<sequence length="207" mass="25249">MSSNVLFFYLSIISYLFVPSLCYQIIYVDSYEEDQAYEIKEIDSCSWRYFCHKEFNYCEQGCSSKKKLTRGYNLLNTSGLKKQCFVNIECEHYDIYFDSEDTVYFNFFSKIFFRINTDFTLYVHLRKRTANSRKKELSNSNEETNHWDKKNKMVVLIEKIIQYRHFISKNFKKSLIKLLIFLILIHMIFCYLYVYTYLHQKKYDESM</sequence>
<proteinExistence type="predicted"/>
<keyword evidence="1" id="KW-1133">Transmembrane helix</keyword>
<name>A0A1C3KZJ9_PLAMA</name>
<organism evidence="2 3">
    <name type="scientific">Plasmodium malariae</name>
    <dbReference type="NCBI Taxonomy" id="5858"/>
    <lineage>
        <taxon>Eukaryota</taxon>
        <taxon>Sar</taxon>
        <taxon>Alveolata</taxon>
        <taxon>Apicomplexa</taxon>
        <taxon>Aconoidasida</taxon>
        <taxon>Haemosporida</taxon>
        <taxon>Plasmodiidae</taxon>
        <taxon>Plasmodium</taxon>
        <taxon>Plasmodium (Plasmodium)</taxon>
    </lineage>
</organism>
<evidence type="ECO:0000313" key="2">
    <source>
        <dbReference type="EMBL" id="SBT79701.1"/>
    </source>
</evidence>
<keyword evidence="1" id="KW-0812">Transmembrane</keyword>
<dbReference type="Proteomes" id="UP000219799">
    <property type="component" value="Chromosome 11"/>
</dbReference>
<gene>
    <name evidence="2" type="primary">PmlGA01_110029600</name>
    <name evidence="2" type="ORF">PMLGA01_110029600</name>
</gene>
<accession>A0A1C3KZJ9</accession>
<evidence type="ECO:0000313" key="3">
    <source>
        <dbReference type="Proteomes" id="UP000219799"/>
    </source>
</evidence>
<dbReference type="VEuPathDB" id="PlasmoDB:PmUG01_11041600"/>